<evidence type="ECO:0000256" key="1">
    <source>
        <dbReference type="ARBA" id="ARBA00004202"/>
    </source>
</evidence>
<dbReference type="GO" id="GO:0005524">
    <property type="term" value="F:ATP binding"/>
    <property type="evidence" value="ECO:0007669"/>
    <property type="project" value="UniProtKB-KW"/>
</dbReference>
<dbReference type="CDD" id="cd03230">
    <property type="entry name" value="ABC_DR_subfamily_A"/>
    <property type="match status" value="1"/>
</dbReference>
<dbReference type="PANTHER" id="PTHR42711:SF16">
    <property type="entry name" value="ABC TRANSPORTER ATP-BINDING PROTEIN"/>
    <property type="match status" value="1"/>
</dbReference>
<gene>
    <name evidence="7" type="primary">drrA3</name>
    <name evidence="7" type="ORF">AXFE_12070</name>
</gene>
<dbReference type="PROSITE" id="PS00211">
    <property type="entry name" value="ABC_TRANSPORTER_1"/>
    <property type="match status" value="1"/>
</dbReference>
<dbReference type="InterPro" id="IPR017871">
    <property type="entry name" value="ABC_transporter-like_CS"/>
</dbReference>
<keyword evidence="5" id="KW-0046">Antibiotic resistance</keyword>
<keyword evidence="3" id="KW-0547">Nucleotide-binding</keyword>
<keyword evidence="7" id="KW-0378">Hydrolase</keyword>
<dbReference type="EMBL" id="JXYS01000027">
    <property type="protein sequence ID" value="KJF17922.1"/>
    <property type="molecule type" value="Genomic_DNA"/>
</dbReference>
<dbReference type="Proteomes" id="UP000032360">
    <property type="component" value="Unassembled WGS sequence"/>
</dbReference>
<sequence length="317" mass="34372">MSTIEVNDLWVSYASKEAVRGISLEVNAGQVIGVLGRNGAGKTSTIEAIEGYRPIAKGKITILGLDPIQDRKKLLPLVGVMLQNGGVYPRMSPLEVLKLYFGYYDDPIPVEELIRLTDLSRAQKTPYRHLSGGERQRLSLALALIGRPKVLFLDEPTAGVDAGGKGLIRQAISTYASQGAAILLTTHELIEAERICDEIVVIDTGEVVAKGSAEQLRERYGKSAITFRLSKSIDVAEISAKIGAEVTELEDLSYSVDPSASPSVISLLTSAISQLNVEIKELNAGKSSLEEVFIGLTDHLEANSDNANQSKRRRRRS</sequence>
<protein>
    <submittedName>
        <fullName evidence="7">Daunorubicin/doxorubicin resistance ATP-binding protein DrrA</fullName>
        <ecNumber evidence="7">3.6.3.-</ecNumber>
    </submittedName>
</protein>
<dbReference type="PROSITE" id="PS50893">
    <property type="entry name" value="ABC_TRANSPORTER_2"/>
    <property type="match status" value="1"/>
</dbReference>
<evidence type="ECO:0000256" key="2">
    <source>
        <dbReference type="ARBA" id="ARBA00022448"/>
    </source>
</evidence>
<dbReference type="OrthoDB" id="9804819at2"/>
<evidence type="ECO:0000256" key="5">
    <source>
        <dbReference type="ARBA" id="ARBA00023251"/>
    </source>
</evidence>
<dbReference type="InterPro" id="IPR027417">
    <property type="entry name" value="P-loop_NTPase"/>
</dbReference>
<reference evidence="7 8" key="1">
    <citation type="submission" date="2015-01" db="EMBL/GenBank/DDBJ databases">
        <title>Draft genome of the acidophilic iron oxidizer Acidithrix ferrooxidans strain Py-F3.</title>
        <authorList>
            <person name="Poehlein A."/>
            <person name="Eisen S."/>
            <person name="Schloemann M."/>
            <person name="Johnson B.D."/>
            <person name="Daniel R."/>
            <person name="Muehling M."/>
        </authorList>
    </citation>
    <scope>NUCLEOTIDE SEQUENCE [LARGE SCALE GENOMIC DNA]</scope>
    <source>
        <strain evidence="7 8">Py-F3</strain>
    </source>
</reference>
<accession>A0A0D8HJI8</accession>
<keyword evidence="8" id="KW-1185">Reference proteome</keyword>
<dbReference type="Gene3D" id="3.40.50.300">
    <property type="entry name" value="P-loop containing nucleotide triphosphate hydrolases"/>
    <property type="match status" value="1"/>
</dbReference>
<keyword evidence="4 7" id="KW-0067">ATP-binding</keyword>
<dbReference type="SMART" id="SM00382">
    <property type="entry name" value="AAA"/>
    <property type="match status" value="1"/>
</dbReference>
<evidence type="ECO:0000313" key="7">
    <source>
        <dbReference type="EMBL" id="KJF17922.1"/>
    </source>
</evidence>
<evidence type="ECO:0000256" key="4">
    <source>
        <dbReference type="ARBA" id="ARBA00022840"/>
    </source>
</evidence>
<evidence type="ECO:0000256" key="3">
    <source>
        <dbReference type="ARBA" id="ARBA00022741"/>
    </source>
</evidence>
<dbReference type="EC" id="3.6.3.-" evidence="7"/>
<dbReference type="RefSeq" id="WP_052604970.1">
    <property type="nucleotide sequence ID" value="NZ_JXYS01000027.1"/>
</dbReference>
<evidence type="ECO:0000259" key="6">
    <source>
        <dbReference type="PROSITE" id="PS50893"/>
    </source>
</evidence>
<comment type="subcellular location">
    <subcellularLocation>
        <location evidence="1">Cell membrane</location>
        <topology evidence="1">Peripheral membrane protein</topology>
    </subcellularLocation>
</comment>
<proteinExistence type="predicted"/>
<dbReference type="InterPro" id="IPR050763">
    <property type="entry name" value="ABC_transporter_ATP-binding"/>
</dbReference>
<dbReference type="AlphaFoldDB" id="A0A0D8HJI8"/>
<name>A0A0D8HJI8_9ACTN</name>
<comment type="caution">
    <text evidence="7">The sequence shown here is derived from an EMBL/GenBank/DDBJ whole genome shotgun (WGS) entry which is preliminary data.</text>
</comment>
<feature type="domain" description="ABC transporter" evidence="6">
    <location>
        <begin position="4"/>
        <end position="229"/>
    </location>
</feature>
<dbReference type="GO" id="GO:0005886">
    <property type="term" value="C:plasma membrane"/>
    <property type="evidence" value="ECO:0007669"/>
    <property type="project" value="UniProtKB-SubCell"/>
</dbReference>
<dbReference type="InterPro" id="IPR003439">
    <property type="entry name" value="ABC_transporter-like_ATP-bd"/>
</dbReference>
<dbReference type="InterPro" id="IPR003593">
    <property type="entry name" value="AAA+_ATPase"/>
</dbReference>
<organism evidence="7 8">
    <name type="scientific">Acidithrix ferrooxidans</name>
    <dbReference type="NCBI Taxonomy" id="1280514"/>
    <lineage>
        <taxon>Bacteria</taxon>
        <taxon>Bacillati</taxon>
        <taxon>Actinomycetota</taxon>
        <taxon>Acidimicrobiia</taxon>
        <taxon>Acidimicrobiales</taxon>
        <taxon>Acidimicrobiaceae</taxon>
        <taxon>Acidithrix</taxon>
    </lineage>
</organism>
<dbReference type="STRING" id="1280514.AXFE_12070"/>
<dbReference type="PANTHER" id="PTHR42711">
    <property type="entry name" value="ABC TRANSPORTER ATP-BINDING PROTEIN"/>
    <property type="match status" value="1"/>
</dbReference>
<dbReference type="Pfam" id="PF00005">
    <property type="entry name" value="ABC_tran"/>
    <property type="match status" value="1"/>
</dbReference>
<keyword evidence="2" id="KW-0813">Transport</keyword>
<dbReference type="GO" id="GO:0046677">
    <property type="term" value="P:response to antibiotic"/>
    <property type="evidence" value="ECO:0007669"/>
    <property type="project" value="UniProtKB-KW"/>
</dbReference>
<dbReference type="GO" id="GO:0016887">
    <property type="term" value="F:ATP hydrolysis activity"/>
    <property type="evidence" value="ECO:0007669"/>
    <property type="project" value="InterPro"/>
</dbReference>
<dbReference type="SUPFAM" id="SSF52540">
    <property type="entry name" value="P-loop containing nucleoside triphosphate hydrolases"/>
    <property type="match status" value="1"/>
</dbReference>
<evidence type="ECO:0000313" key="8">
    <source>
        <dbReference type="Proteomes" id="UP000032360"/>
    </source>
</evidence>